<proteinExistence type="predicted"/>
<organism evidence="2 3">
    <name type="scientific">Bacillus norwichensis</name>
    <dbReference type="NCBI Taxonomy" id="2762217"/>
    <lineage>
        <taxon>Bacteria</taxon>
        <taxon>Bacillati</taxon>
        <taxon>Bacillota</taxon>
        <taxon>Bacilli</taxon>
        <taxon>Bacillales</taxon>
        <taxon>Bacillaceae</taxon>
        <taxon>Bacillus</taxon>
    </lineage>
</organism>
<dbReference type="EMBL" id="JACSPV010000032">
    <property type="protein sequence ID" value="MBD8006547.1"/>
    <property type="molecule type" value="Genomic_DNA"/>
</dbReference>
<reference evidence="2 3" key="1">
    <citation type="submission" date="2020-08" db="EMBL/GenBank/DDBJ databases">
        <title>A Genomic Blueprint of the Chicken Gut Microbiome.</title>
        <authorList>
            <person name="Gilroy R."/>
            <person name="Ravi A."/>
            <person name="Getino M."/>
            <person name="Pursley I."/>
            <person name="Horton D.L."/>
            <person name="Alikhan N.-F."/>
            <person name="Baker D."/>
            <person name="Gharbi K."/>
            <person name="Hall N."/>
            <person name="Watson M."/>
            <person name="Adriaenssens E.M."/>
            <person name="Foster-Nyarko E."/>
            <person name="Jarju S."/>
            <person name="Secka A."/>
            <person name="Antonio M."/>
            <person name="Oren A."/>
            <person name="Chaudhuri R."/>
            <person name="La Ragione R.M."/>
            <person name="Hildebrand F."/>
            <person name="Pallen M.J."/>
        </authorList>
    </citation>
    <scope>NUCLEOTIDE SEQUENCE [LARGE SCALE GENOMIC DNA]</scope>
    <source>
        <strain evidence="2 3">Sa1BUA2</strain>
    </source>
</reference>
<dbReference type="Pfam" id="PF04233">
    <property type="entry name" value="Phage_Mu_F"/>
    <property type="match status" value="1"/>
</dbReference>
<accession>A0ABR8VPA5</accession>
<sequence length="257" mass="29806">MNDFEKSLLKVVKEIYNLSDNEFNQVLLKYKASRDNIIQFLAEVFIQHGNDGLLDYIQLDRKGVIKEFDTKIEDELKEIGSLEIAILLSILGTVTHHTYLKTASLMERYLKLNITSLQMNPYSINEIVNFNWSGIPFSDRIWMNQQALKNSLKTTFVKSIQDGETLDKISNKFKTHFNSNAYQSERLLHTETARVIAKSHEELYRDTNRTKVEWVSALEKNTCAECADLDGSIFDIDDPSRPKIPRHPNCRCIYSLY</sequence>
<keyword evidence="3" id="KW-1185">Reference proteome</keyword>
<dbReference type="NCBIfam" id="TIGR01641">
    <property type="entry name" value="phageSPP1_gp7"/>
    <property type="match status" value="1"/>
</dbReference>
<gene>
    <name evidence="2" type="ORF">H9631_15820</name>
</gene>
<feature type="domain" description="Phage head morphogenesis" evidence="1">
    <location>
        <begin position="152"/>
        <end position="253"/>
    </location>
</feature>
<dbReference type="Proteomes" id="UP000648182">
    <property type="component" value="Unassembled WGS sequence"/>
</dbReference>
<protein>
    <submittedName>
        <fullName evidence="2">Minor capsid protein</fullName>
    </submittedName>
</protein>
<dbReference type="InterPro" id="IPR006528">
    <property type="entry name" value="Phage_head_morphogenesis_dom"/>
</dbReference>
<evidence type="ECO:0000313" key="2">
    <source>
        <dbReference type="EMBL" id="MBD8006547.1"/>
    </source>
</evidence>
<evidence type="ECO:0000313" key="3">
    <source>
        <dbReference type="Proteomes" id="UP000648182"/>
    </source>
</evidence>
<dbReference type="RefSeq" id="WP_191814480.1">
    <property type="nucleotide sequence ID" value="NZ_JACSPV010000032.1"/>
</dbReference>
<comment type="caution">
    <text evidence="2">The sequence shown here is derived from an EMBL/GenBank/DDBJ whole genome shotgun (WGS) entry which is preliminary data.</text>
</comment>
<evidence type="ECO:0000259" key="1">
    <source>
        <dbReference type="Pfam" id="PF04233"/>
    </source>
</evidence>
<name>A0ABR8VPA5_9BACI</name>